<dbReference type="OrthoDB" id="413122at2759"/>
<dbReference type="PANTHER" id="PTHR48475">
    <property type="entry name" value="RIBONUCLEASE H"/>
    <property type="match status" value="1"/>
</dbReference>
<feature type="domain" description="Integrase catalytic" evidence="2">
    <location>
        <begin position="628"/>
        <end position="787"/>
    </location>
</feature>
<organism evidence="3 4">
    <name type="scientific">Actinidia rufa</name>
    <dbReference type="NCBI Taxonomy" id="165716"/>
    <lineage>
        <taxon>Eukaryota</taxon>
        <taxon>Viridiplantae</taxon>
        <taxon>Streptophyta</taxon>
        <taxon>Embryophyta</taxon>
        <taxon>Tracheophyta</taxon>
        <taxon>Spermatophyta</taxon>
        <taxon>Magnoliopsida</taxon>
        <taxon>eudicotyledons</taxon>
        <taxon>Gunneridae</taxon>
        <taxon>Pentapetalae</taxon>
        <taxon>asterids</taxon>
        <taxon>Ericales</taxon>
        <taxon>Actinidiaceae</taxon>
        <taxon>Actinidia</taxon>
    </lineage>
</organism>
<dbReference type="Pfam" id="PF17919">
    <property type="entry name" value="RT_RNaseH_2"/>
    <property type="match status" value="1"/>
</dbReference>
<dbReference type="Gene3D" id="3.30.70.270">
    <property type="match status" value="2"/>
</dbReference>
<dbReference type="InterPro" id="IPR036397">
    <property type="entry name" value="RNaseH_sf"/>
</dbReference>
<dbReference type="PANTHER" id="PTHR48475:SF1">
    <property type="entry name" value="RNASE H TYPE-1 DOMAIN-CONTAINING PROTEIN"/>
    <property type="match status" value="1"/>
</dbReference>
<gene>
    <name evidence="3" type="ORF">Acr_00g0077690</name>
</gene>
<dbReference type="InterPro" id="IPR012337">
    <property type="entry name" value="RNaseH-like_sf"/>
</dbReference>
<dbReference type="InterPro" id="IPR000477">
    <property type="entry name" value="RT_dom"/>
</dbReference>
<accession>A0A7J0DTB0</accession>
<dbReference type="PROSITE" id="PS50994">
    <property type="entry name" value="INTEGRASE"/>
    <property type="match status" value="1"/>
</dbReference>
<dbReference type="InterPro" id="IPR002156">
    <property type="entry name" value="RNaseH_domain"/>
</dbReference>
<dbReference type="SUPFAM" id="SSF56672">
    <property type="entry name" value="DNA/RNA polymerases"/>
    <property type="match status" value="1"/>
</dbReference>
<dbReference type="GO" id="GO:0004523">
    <property type="term" value="F:RNA-DNA hybrid ribonuclease activity"/>
    <property type="evidence" value="ECO:0007669"/>
    <property type="project" value="InterPro"/>
</dbReference>
<evidence type="ECO:0000256" key="1">
    <source>
        <dbReference type="SAM" id="MobiDB-lite"/>
    </source>
</evidence>
<feature type="region of interest" description="Disordered" evidence="1">
    <location>
        <begin position="864"/>
        <end position="883"/>
    </location>
</feature>
<evidence type="ECO:0000313" key="3">
    <source>
        <dbReference type="EMBL" id="GFS42015.1"/>
    </source>
</evidence>
<dbReference type="InterPro" id="IPR043128">
    <property type="entry name" value="Rev_trsase/Diguanyl_cyclase"/>
</dbReference>
<dbReference type="Pfam" id="PF13456">
    <property type="entry name" value="RVT_3"/>
    <property type="match status" value="1"/>
</dbReference>
<reference evidence="4" key="1">
    <citation type="submission" date="2019-07" db="EMBL/GenBank/DDBJ databases">
        <title>De Novo Assembly of kiwifruit Actinidia rufa.</title>
        <authorList>
            <person name="Sugita-Konishi S."/>
            <person name="Sato K."/>
            <person name="Mori E."/>
            <person name="Abe Y."/>
            <person name="Kisaki G."/>
            <person name="Hamano K."/>
            <person name="Suezawa K."/>
            <person name="Otani M."/>
            <person name="Fukuda T."/>
            <person name="Manabe T."/>
            <person name="Gomi K."/>
            <person name="Tabuchi M."/>
            <person name="Akimitsu K."/>
            <person name="Kataoka I."/>
        </authorList>
    </citation>
    <scope>NUCLEOTIDE SEQUENCE [LARGE SCALE GENOMIC DNA]</scope>
    <source>
        <strain evidence="4">cv. Fuchu</strain>
    </source>
</reference>
<name>A0A7J0DTB0_9ERIC</name>
<dbReference type="InterPro" id="IPR043502">
    <property type="entry name" value="DNA/RNA_pol_sf"/>
</dbReference>
<proteinExistence type="predicted"/>
<dbReference type="EMBL" id="BJWL01000391">
    <property type="protein sequence ID" value="GFS42015.1"/>
    <property type="molecule type" value="Genomic_DNA"/>
</dbReference>
<protein>
    <recommendedName>
        <fullName evidence="2">Integrase catalytic domain-containing protein</fullName>
    </recommendedName>
</protein>
<dbReference type="Gene3D" id="3.30.420.10">
    <property type="entry name" value="Ribonuclease H-like superfamily/Ribonuclease H"/>
    <property type="match status" value="2"/>
</dbReference>
<evidence type="ECO:0000313" key="4">
    <source>
        <dbReference type="Proteomes" id="UP000585474"/>
    </source>
</evidence>
<feature type="region of interest" description="Disordered" evidence="1">
    <location>
        <begin position="432"/>
        <end position="487"/>
    </location>
</feature>
<dbReference type="InterPro" id="IPR041577">
    <property type="entry name" value="RT_RNaseH_2"/>
</dbReference>
<dbReference type="Pfam" id="PF00078">
    <property type="entry name" value="RVT_1"/>
    <property type="match status" value="1"/>
</dbReference>
<dbReference type="SUPFAM" id="SSF53098">
    <property type="entry name" value="Ribonuclease H-like"/>
    <property type="match status" value="1"/>
</dbReference>
<sequence>MISGPHHPDLENRIRGDIRIVKQMHKVLSVHSPAKKLSVAAAEPESLIFTKADLDKKEGRGLHTALGHQIRHFLWRRSSLWRPSGGQTVLPCYGLHKVHLVEEEHEVLEDVERNPEAKAVEDLVRFELDEPSSDRFFLTGANLEERERTDLIQFLKANIKVFAWTPYEMPGIDLNFIRYGLNVLLDARPVKQRGRRFVTKHVDTVIEEVEKLKKTSAITETMDAYIDDMVVKSKEEPDHIRDLTKVFDILKRHKLRLNVAKCTFGVDLGNFLADLVMRRGIEANPKQITVINNLVSPKTAKEVQKLIGIAATLNRFINKSSDKCRPFFKPLCKNIKFSWNEECELALQEFKKYLTQPPLHSTPNEGELLYVYLTVLEHAVSLVLLREVNGEQRPIYFVSKIFTDCQTRAAIKGQVLEDFVAEFSPHAVSPKQGYLVSTRSREKSSTSRPPENQPEPRGPEVTQEPPQISATSSTSRPTKGPEVVSEPLQIDPTTTWKMLNFPTSNNKAKYEAFIAGLRSANKPRIPELYIFSDSKLVVNQVIGKFKAWGHKMAKYLAVAKSLLTDFKAVKIEQVGRDLNSHADALAGLVSVFEGEAGRTIAVEIISALSLERQQKFVLTNHELGPNWMDPIPFVQWEMDIVGVLARAPRNKKFLLATTEYFTKWVEAEPLTQIREMDVIRFIQRNILSSFGIPRAFILDNGTQFIGKKVRNLLEQLKIKFYNSTLSYLQCNGHARASDKTIMNGIKKRLEKAKGKWVEELPNVLWAYRTTSLKATNKMPYSLAFSFETMIPLESSDGQVYTSPPAATDLEVAVLASSLQFAQSEPERSTGHRQNARERVFSNPWRRRTARYRLLGTKGLPYKSFKTKRGSEAGPPYERKVWGA</sequence>
<evidence type="ECO:0000259" key="2">
    <source>
        <dbReference type="PROSITE" id="PS50994"/>
    </source>
</evidence>
<keyword evidence="4" id="KW-1185">Reference proteome</keyword>
<comment type="caution">
    <text evidence="3">The sequence shown here is derived from an EMBL/GenBank/DDBJ whole genome shotgun (WGS) entry which is preliminary data.</text>
</comment>
<dbReference type="Pfam" id="PF00665">
    <property type="entry name" value="rve"/>
    <property type="match status" value="1"/>
</dbReference>
<feature type="compositionally biased region" description="Polar residues" evidence="1">
    <location>
        <begin position="464"/>
        <end position="477"/>
    </location>
</feature>
<dbReference type="AlphaFoldDB" id="A0A7J0DTB0"/>
<dbReference type="GO" id="GO:0015074">
    <property type="term" value="P:DNA integration"/>
    <property type="evidence" value="ECO:0007669"/>
    <property type="project" value="InterPro"/>
</dbReference>
<dbReference type="GO" id="GO:0003676">
    <property type="term" value="F:nucleic acid binding"/>
    <property type="evidence" value="ECO:0007669"/>
    <property type="project" value="InterPro"/>
</dbReference>
<dbReference type="InterPro" id="IPR001584">
    <property type="entry name" value="Integrase_cat-core"/>
</dbReference>
<dbReference type="Proteomes" id="UP000585474">
    <property type="component" value="Unassembled WGS sequence"/>
</dbReference>